<dbReference type="InterPro" id="IPR011032">
    <property type="entry name" value="GroES-like_sf"/>
</dbReference>
<evidence type="ECO:0000313" key="8">
    <source>
        <dbReference type="EMBL" id="ORY08091.1"/>
    </source>
</evidence>
<reference evidence="8 9" key="1">
    <citation type="submission" date="2016-07" db="EMBL/GenBank/DDBJ databases">
        <title>Pervasive Adenine N6-methylation of Active Genes in Fungi.</title>
        <authorList>
            <consortium name="DOE Joint Genome Institute"/>
            <person name="Mondo S.J."/>
            <person name="Dannebaum R.O."/>
            <person name="Kuo R.C."/>
            <person name="Labutti K."/>
            <person name="Haridas S."/>
            <person name="Kuo A."/>
            <person name="Salamov A."/>
            <person name="Ahrendt S.R."/>
            <person name="Lipzen A."/>
            <person name="Sullivan W."/>
            <person name="Andreopoulos W.B."/>
            <person name="Clum A."/>
            <person name="Lindquist E."/>
            <person name="Daum C."/>
            <person name="Ramamoorthy G.K."/>
            <person name="Gryganskyi A."/>
            <person name="Culley D."/>
            <person name="Magnuson J.K."/>
            <person name="James T.Y."/>
            <person name="O'Malley M.A."/>
            <person name="Stajich J.E."/>
            <person name="Spatafora J.W."/>
            <person name="Visel A."/>
            <person name="Grigoriev I.V."/>
        </authorList>
    </citation>
    <scope>NUCLEOTIDE SEQUENCE [LARGE SCALE GENOMIC DNA]</scope>
    <source>
        <strain evidence="8 9">CBS 931.73</strain>
    </source>
</reference>
<organism evidence="8 9">
    <name type="scientific">Basidiobolus meristosporus CBS 931.73</name>
    <dbReference type="NCBI Taxonomy" id="1314790"/>
    <lineage>
        <taxon>Eukaryota</taxon>
        <taxon>Fungi</taxon>
        <taxon>Fungi incertae sedis</taxon>
        <taxon>Zoopagomycota</taxon>
        <taxon>Entomophthoromycotina</taxon>
        <taxon>Basidiobolomycetes</taxon>
        <taxon>Basidiobolales</taxon>
        <taxon>Basidiobolaceae</taxon>
        <taxon>Basidiobolus</taxon>
    </lineage>
</organism>
<protein>
    <submittedName>
        <fullName evidence="8">GroES-like protein</fullName>
    </submittedName>
</protein>
<comment type="similarity">
    <text evidence="2">Belongs to the zinc-containing alcohol dehydrogenase family.</text>
</comment>
<proteinExistence type="inferred from homology"/>
<dbReference type="EMBL" id="MCFE01000003">
    <property type="protein sequence ID" value="ORY08091.1"/>
    <property type="molecule type" value="Genomic_DNA"/>
</dbReference>
<dbReference type="SUPFAM" id="SSF50129">
    <property type="entry name" value="GroES-like"/>
    <property type="match status" value="1"/>
</dbReference>
<dbReference type="STRING" id="1314790.A0A1Y1ZCV0"/>
<feature type="non-terminal residue" evidence="8">
    <location>
        <position position="213"/>
    </location>
</feature>
<dbReference type="InterPro" id="IPR036291">
    <property type="entry name" value="NAD(P)-bd_dom_sf"/>
</dbReference>
<evidence type="ECO:0000256" key="4">
    <source>
        <dbReference type="ARBA" id="ARBA00022833"/>
    </source>
</evidence>
<name>A0A1Y1ZCV0_9FUNG</name>
<gene>
    <name evidence="8" type="ORF">K493DRAFT_144338</name>
</gene>
<evidence type="ECO:0000259" key="7">
    <source>
        <dbReference type="Pfam" id="PF08240"/>
    </source>
</evidence>
<comment type="cofactor">
    <cofactor evidence="1">
        <name>Zn(2+)</name>
        <dbReference type="ChEBI" id="CHEBI:29105"/>
    </cofactor>
</comment>
<keyword evidence="4" id="KW-0862">Zinc</keyword>
<evidence type="ECO:0000313" key="9">
    <source>
        <dbReference type="Proteomes" id="UP000193498"/>
    </source>
</evidence>
<dbReference type="FunFam" id="3.90.180.10:FF:000002">
    <property type="entry name" value="Alcohol dehydrogenase AdhP"/>
    <property type="match status" value="1"/>
</dbReference>
<keyword evidence="9" id="KW-1185">Reference proteome</keyword>
<dbReference type="PROSITE" id="PS00059">
    <property type="entry name" value="ADH_ZINC"/>
    <property type="match status" value="1"/>
</dbReference>
<dbReference type="Proteomes" id="UP000193498">
    <property type="component" value="Unassembled WGS sequence"/>
</dbReference>
<dbReference type="GO" id="GO:0004022">
    <property type="term" value="F:alcohol dehydrogenase (NAD+) activity"/>
    <property type="evidence" value="ECO:0007669"/>
    <property type="project" value="TreeGrafter"/>
</dbReference>
<dbReference type="OrthoDB" id="1879366at2759"/>
<dbReference type="InParanoid" id="A0A1Y1ZCV0"/>
<evidence type="ECO:0000256" key="1">
    <source>
        <dbReference type="ARBA" id="ARBA00001947"/>
    </source>
</evidence>
<dbReference type="GO" id="GO:0008270">
    <property type="term" value="F:zinc ion binding"/>
    <property type="evidence" value="ECO:0007669"/>
    <property type="project" value="InterPro"/>
</dbReference>
<evidence type="ECO:0000256" key="6">
    <source>
        <dbReference type="ARBA" id="ARBA00023027"/>
    </source>
</evidence>
<keyword evidence="3" id="KW-0479">Metal-binding</keyword>
<dbReference type="Gene3D" id="3.90.180.10">
    <property type="entry name" value="Medium-chain alcohol dehydrogenases, catalytic domain"/>
    <property type="match status" value="1"/>
</dbReference>
<dbReference type="Gene3D" id="3.40.50.720">
    <property type="entry name" value="NAD(P)-binding Rossmann-like Domain"/>
    <property type="match status" value="1"/>
</dbReference>
<dbReference type="GO" id="GO:0005737">
    <property type="term" value="C:cytoplasm"/>
    <property type="evidence" value="ECO:0007669"/>
    <property type="project" value="TreeGrafter"/>
</dbReference>
<accession>A0A1Y1ZCV0</accession>
<evidence type="ECO:0000256" key="3">
    <source>
        <dbReference type="ARBA" id="ARBA00022723"/>
    </source>
</evidence>
<dbReference type="Pfam" id="PF08240">
    <property type="entry name" value="ADH_N"/>
    <property type="match status" value="1"/>
</dbReference>
<comment type="caution">
    <text evidence="8">The sequence shown here is derived from an EMBL/GenBank/DDBJ whole genome shotgun (WGS) entry which is preliminary data.</text>
</comment>
<keyword evidence="5" id="KW-0560">Oxidoreductase</keyword>
<sequence length="213" mass="22549">MCQIPKTQKATVVESHEKPIEIKSISVHTPGPDDVLVKIEYTGVCHSDLHIAEGDFPIPPKLPLVNGHEGTGKVVALGSNVKDLKIGDSVGVVCLYSACMSCEYCIQGRETVCPKQELAGYSVDGTFQEYCVARASHLACIPDNLPLADAAPILCAGITVYKGLKETEVRSGQFVTIVGAGGGLGHLAVQYAKAMGLKVIALDTGDEKRKLCV</sequence>
<feature type="domain" description="Alcohol dehydrogenase-like N-terminal" evidence="7">
    <location>
        <begin position="31"/>
        <end position="143"/>
    </location>
</feature>
<keyword evidence="6" id="KW-0520">NAD</keyword>
<dbReference type="PANTHER" id="PTHR42940:SF3">
    <property type="entry name" value="ALCOHOL DEHYDROGENASE 1-RELATED"/>
    <property type="match status" value="1"/>
</dbReference>
<dbReference type="SUPFAM" id="SSF51735">
    <property type="entry name" value="NAD(P)-binding Rossmann-fold domains"/>
    <property type="match status" value="1"/>
</dbReference>
<evidence type="ECO:0000256" key="2">
    <source>
        <dbReference type="ARBA" id="ARBA00008072"/>
    </source>
</evidence>
<evidence type="ECO:0000256" key="5">
    <source>
        <dbReference type="ARBA" id="ARBA00023002"/>
    </source>
</evidence>
<dbReference type="InterPro" id="IPR002328">
    <property type="entry name" value="ADH_Zn_CS"/>
</dbReference>
<dbReference type="PANTHER" id="PTHR42940">
    <property type="entry name" value="ALCOHOL DEHYDROGENASE 1-RELATED"/>
    <property type="match status" value="1"/>
</dbReference>
<dbReference type="AlphaFoldDB" id="A0A1Y1ZCV0"/>
<dbReference type="InterPro" id="IPR013154">
    <property type="entry name" value="ADH-like_N"/>
</dbReference>